<keyword evidence="1" id="KW-1133">Transmembrane helix</keyword>
<dbReference type="PROSITE" id="PS51257">
    <property type="entry name" value="PROKAR_LIPOPROTEIN"/>
    <property type="match status" value="1"/>
</dbReference>
<sequence length="138" mass="15997">MLTHAGRSVPHLIAFLLLAAAGCWPLRLVVIFLPCIIITMTQYIYPWHDASCGGARRRHGTSRDDMLDLWRTSSIVRVYIIYRYICNTVMWYWWRSTIRGFLLLGGPVCPSACFILFLRRDLGLLFCGRWTRRSSAVK</sequence>
<accession>A0A6J3LXJ9</accession>
<keyword evidence="1" id="KW-0812">Transmembrane</keyword>
<organism evidence="3">
    <name type="scientific">Dissoconium aciculare CBS 342.82</name>
    <dbReference type="NCBI Taxonomy" id="1314786"/>
    <lineage>
        <taxon>Eukaryota</taxon>
        <taxon>Fungi</taxon>
        <taxon>Dikarya</taxon>
        <taxon>Ascomycota</taxon>
        <taxon>Pezizomycotina</taxon>
        <taxon>Dothideomycetes</taxon>
        <taxon>Dothideomycetidae</taxon>
        <taxon>Mycosphaerellales</taxon>
        <taxon>Dissoconiaceae</taxon>
        <taxon>Dissoconium</taxon>
    </lineage>
</organism>
<name>A0A6J3LXJ9_9PEZI</name>
<gene>
    <name evidence="3" type="ORF">K489DRAFT_55125</name>
</gene>
<keyword evidence="2" id="KW-1185">Reference proteome</keyword>
<reference evidence="3" key="1">
    <citation type="submission" date="2020-01" db="EMBL/GenBank/DDBJ databases">
        <authorList>
            <consortium name="DOE Joint Genome Institute"/>
            <person name="Haridas S."/>
            <person name="Albert R."/>
            <person name="Binder M."/>
            <person name="Bloem J."/>
            <person name="Labutti K."/>
            <person name="Salamov A."/>
            <person name="Andreopoulos B."/>
            <person name="Baker S.E."/>
            <person name="Barry K."/>
            <person name="Bills G."/>
            <person name="Bluhm B.H."/>
            <person name="Cannon C."/>
            <person name="Castanera R."/>
            <person name="Culley D.E."/>
            <person name="Daum C."/>
            <person name="Ezra D."/>
            <person name="Gonzalez J.B."/>
            <person name="Henrissat B."/>
            <person name="Kuo A."/>
            <person name="Liang C."/>
            <person name="Lipzen A."/>
            <person name="Lutzoni F."/>
            <person name="Magnuson J."/>
            <person name="Mondo S."/>
            <person name="Nolan M."/>
            <person name="Ohm R."/>
            <person name="Pangilinan J."/>
            <person name="Park H.-J."/>
            <person name="Ramirez L."/>
            <person name="Alfaro M."/>
            <person name="Sun H."/>
            <person name="Tritt A."/>
            <person name="Yoshinaga Y."/>
            <person name="Zwiers L.-H."/>
            <person name="Turgeon B.G."/>
            <person name="Goodwin S.B."/>
            <person name="Spatafora J.W."/>
            <person name="Crous P.W."/>
            <person name="Grigoriev I.V."/>
        </authorList>
    </citation>
    <scope>NUCLEOTIDE SEQUENCE</scope>
    <source>
        <strain evidence="3">CBS 342.82</strain>
    </source>
</reference>
<dbReference type="GeneID" id="54366516"/>
<dbReference type="RefSeq" id="XP_033457434.1">
    <property type="nucleotide sequence ID" value="XM_033608716.1"/>
</dbReference>
<proteinExistence type="predicted"/>
<dbReference type="Proteomes" id="UP000504637">
    <property type="component" value="Unplaced"/>
</dbReference>
<reference evidence="3" key="3">
    <citation type="submission" date="2025-08" db="UniProtKB">
        <authorList>
            <consortium name="RefSeq"/>
        </authorList>
    </citation>
    <scope>IDENTIFICATION</scope>
    <source>
        <strain evidence="3">CBS 342.82</strain>
    </source>
</reference>
<keyword evidence="1" id="KW-0472">Membrane</keyword>
<feature type="transmembrane region" description="Helical" evidence="1">
    <location>
        <begin position="100"/>
        <end position="118"/>
    </location>
</feature>
<evidence type="ECO:0000313" key="3">
    <source>
        <dbReference type="RefSeq" id="XP_033457434.1"/>
    </source>
</evidence>
<dbReference type="AlphaFoldDB" id="A0A6J3LXJ9"/>
<protein>
    <submittedName>
        <fullName evidence="3">Uncharacterized protein</fullName>
    </submittedName>
</protein>
<feature type="transmembrane region" description="Helical" evidence="1">
    <location>
        <begin position="76"/>
        <end position="94"/>
    </location>
</feature>
<evidence type="ECO:0000313" key="2">
    <source>
        <dbReference type="Proteomes" id="UP000504637"/>
    </source>
</evidence>
<reference evidence="3" key="2">
    <citation type="submission" date="2020-04" db="EMBL/GenBank/DDBJ databases">
        <authorList>
            <consortium name="NCBI Genome Project"/>
        </authorList>
    </citation>
    <scope>NUCLEOTIDE SEQUENCE</scope>
    <source>
        <strain evidence="3">CBS 342.82</strain>
    </source>
</reference>
<feature type="transmembrane region" description="Helical" evidence="1">
    <location>
        <begin position="12"/>
        <end position="38"/>
    </location>
</feature>
<evidence type="ECO:0000256" key="1">
    <source>
        <dbReference type="SAM" id="Phobius"/>
    </source>
</evidence>